<sequence length="118" mass="13456">MGSRGDPFQSRPLDSFYAPRRGRACATHSHFGRDLLMISRRESVISHPAGIRVSARAHRLVTFLFSSRARLQASAVVFSSAGYSRVGVGRRRLRLFHNKLHCVADSAVYVIDRRYRRR</sequence>
<dbReference type="EMBL" id="BGZK01000086">
    <property type="protein sequence ID" value="GBP17256.1"/>
    <property type="molecule type" value="Genomic_DNA"/>
</dbReference>
<name>A0A4C1TTX8_EUMVA</name>
<accession>A0A4C1TTX8</accession>
<comment type="caution">
    <text evidence="1">The sequence shown here is derived from an EMBL/GenBank/DDBJ whole genome shotgun (WGS) entry which is preliminary data.</text>
</comment>
<keyword evidence="2" id="KW-1185">Reference proteome</keyword>
<evidence type="ECO:0000313" key="2">
    <source>
        <dbReference type="Proteomes" id="UP000299102"/>
    </source>
</evidence>
<dbReference type="Proteomes" id="UP000299102">
    <property type="component" value="Unassembled WGS sequence"/>
</dbReference>
<organism evidence="1 2">
    <name type="scientific">Eumeta variegata</name>
    <name type="common">Bagworm moth</name>
    <name type="synonym">Eumeta japonica</name>
    <dbReference type="NCBI Taxonomy" id="151549"/>
    <lineage>
        <taxon>Eukaryota</taxon>
        <taxon>Metazoa</taxon>
        <taxon>Ecdysozoa</taxon>
        <taxon>Arthropoda</taxon>
        <taxon>Hexapoda</taxon>
        <taxon>Insecta</taxon>
        <taxon>Pterygota</taxon>
        <taxon>Neoptera</taxon>
        <taxon>Endopterygota</taxon>
        <taxon>Lepidoptera</taxon>
        <taxon>Glossata</taxon>
        <taxon>Ditrysia</taxon>
        <taxon>Tineoidea</taxon>
        <taxon>Psychidae</taxon>
        <taxon>Oiketicinae</taxon>
        <taxon>Eumeta</taxon>
    </lineage>
</organism>
<protein>
    <submittedName>
        <fullName evidence="1">Uncharacterized protein</fullName>
    </submittedName>
</protein>
<evidence type="ECO:0000313" key="1">
    <source>
        <dbReference type="EMBL" id="GBP17256.1"/>
    </source>
</evidence>
<dbReference type="AlphaFoldDB" id="A0A4C1TTX8"/>
<gene>
    <name evidence="1" type="ORF">EVAR_17750_1</name>
</gene>
<reference evidence="1 2" key="1">
    <citation type="journal article" date="2019" name="Commun. Biol.">
        <title>The bagworm genome reveals a unique fibroin gene that provides high tensile strength.</title>
        <authorList>
            <person name="Kono N."/>
            <person name="Nakamura H."/>
            <person name="Ohtoshi R."/>
            <person name="Tomita M."/>
            <person name="Numata K."/>
            <person name="Arakawa K."/>
        </authorList>
    </citation>
    <scope>NUCLEOTIDE SEQUENCE [LARGE SCALE GENOMIC DNA]</scope>
</reference>
<proteinExistence type="predicted"/>